<evidence type="ECO:0000313" key="2">
    <source>
        <dbReference type="EMBL" id="PAV62486.1"/>
    </source>
</evidence>
<dbReference type="PANTHER" id="PTHR31389">
    <property type="entry name" value="LD39211P"/>
    <property type="match status" value="1"/>
</dbReference>
<dbReference type="Proteomes" id="UP000218231">
    <property type="component" value="Unassembled WGS sequence"/>
</dbReference>
<comment type="caution">
    <text evidence="2">The sequence shown here is derived from an EMBL/GenBank/DDBJ whole genome shotgun (WGS) entry which is preliminary data.</text>
</comment>
<dbReference type="PANTHER" id="PTHR31389:SF4">
    <property type="entry name" value="LD39211P"/>
    <property type="match status" value="1"/>
</dbReference>
<name>A0A2A2JL25_9BILA</name>
<keyword evidence="1" id="KW-0812">Transmembrane</keyword>
<keyword evidence="1" id="KW-1133">Transmembrane helix</keyword>
<dbReference type="EMBL" id="LIAE01010362">
    <property type="protein sequence ID" value="PAV62486.1"/>
    <property type="molecule type" value="Genomic_DNA"/>
</dbReference>
<proteinExistence type="predicted"/>
<protein>
    <submittedName>
        <fullName evidence="2">Uncharacterized protein</fullName>
    </submittedName>
</protein>
<dbReference type="InterPro" id="IPR012444">
    <property type="entry name" value="DUF1647"/>
</dbReference>
<dbReference type="AlphaFoldDB" id="A0A2A2JL25"/>
<sequence length="381" mass="44933">MNCNCTIIAVALVILNLILFTIISFNICWTSVQYMIMKPIYENENLEFNDTIPESCYCEFESNRYSFCYAPPFDLNLLGQKFNCTYIEFLDEVDLLTLENTIDLANDDLPEAPIITAGSDDHKDETREMLYYIRQFWPKHPVIFYDLGLQNKTIEEFKTYCNFDVRKFPFEKFPSYVKNLREYRWKPLVIALAMKDLKSIWYMDSSIRWLKPQMDRYYDMLRCKRSHNMLLTSNFTACNKSDYLLLSSSYHGIYTATNLKTYEFLPTDFARIKIPTVIQAGFSLVARTKDAMDTLKWYVLCALEEECMAPKNSSIPCKFGKDKYQAEPICHRFDQSVINIILANKFNFNTSYYFSQYTKAFGIHRSSNKKFDLKNLTDCER</sequence>
<dbReference type="OrthoDB" id="10053392at2759"/>
<dbReference type="Pfam" id="PF07801">
    <property type="entry name" value="DUF1647"/>
    <property type="match status" value="1"/>
</dbReference>
<evidence type="ECO:0000256" key="1">
    <source>
        <dbReference type="SAM" id="Phobius"/>
    </source>
</evidence>
<evidence type="ECO:0000313" key="3">
    <source>
        <dbReference type="Proteomes" id="UP000218231"/>
    </source>
</evidence>
<keyword evidence="1" id="KW-0472">Membrane</keyword>
<accession>A0A2A2JL25</accession>
<keyword evidence="3" id="KW-1185">Reference proteome</keyword>
<feature type="transmembrane region" description="Helical" evidence="1">
    <location>
        <begin position="6"/>
        <end position="29"/>
    </location>
</feature>
<reference evidence="2 3" key="1">
    <citation type="journal article" date="2017" name="Curr. Biol.">
        <title>Genome architecture and evolution of a unichromosomal asexual nematode.</title>
        <authorList>
            <person name="Fradin H."/>
            <person name="Zegar C."/>
            <person name="Gutwein M."/>
            <person name="Lucas J."/>
            <person name="Kovtun M."/>
            <person name="Corcoran D."/>
            <person name="Baugh L.R."/>
            <person name="Kiontke K."/>
            <person name="Gunsalus K."/>
            <person name="Fitch D.H."/>
            <person name="Piano F."/>
        </authorList>
    </citation>
    <scope>NUCLEOTIDE SEQUENCE [LARGE SCALE GENOMIC DNA]</scope>
    <source>
        <strain evidence="2">PF1309</strain>
    </source>
</reference>
<gene>
    <name evidence="2" type="ORF">WR25_15199</name>
</gene>
<organism evidence="2 3">
    <name type="scientific">Diploscapter pachys</name>
    <dbReference type="NCBI Taxonomy" id="2018661"/>
    <lineage>
        <taxon>Eukaryota</taxon>
        <taxon>Metazoa</taxon>
        <taxon>Ecdysozoa</taxon>
        <taxon>Nematoda</taxon>
        <taxon>Chromadorea</taxon>
        <taxon>Rhabditida</taxon>
        <taxon>Rhabditina</taxon>
        <taxon>Rhabditomorpha</taxon>
        <taxon>Rhabditoidea</taxon>
        <taxon>Rhabditidae</taxon>
        <taxon>Diploscapter</taxon>
    </lineage>
</organism>